<dbReference type="InterPro" id="IPR035931">
    <property type="entry name" value="YlxR-like_sf"/>
</dbReference>
<dbReference type="STRING" id="675864.SAMN04489747_3523"/>
<dbReference type="PANTHER" id="PTHR34215">
    <property type="entry name" value="BLL0784 PROTEIN"/>
    <property type="match status" value="1"/>
</dbReference>
<sequence length="92" mass="10009">MDRPVRTCVGCRERSEKSLLLRLVGRPGTCEVLADPNQTAPGRGAYLHHDPACLELAIRRRALGRALRLTGVDPEQAARALGSVSPDLRPRA</sequence>
<dbReference type="InterPro" id="IPR037465">
    <property type="entry name" value="YlxR"/>
</dbReference>
<dbReference type="Proteomes" id="UP000198546">
    <property type="component" value="Chromosome i"/>
</dbReference>
<dbReference type="AlphaFoldDB" id="A0A1G7DB13"/>
<reference evidence="2 3" key="1">
    <citation type="submission" date="2016-10" db="EMBL/GenBank/DDBJ databases">
        <authorList>
            <person name="de Groot N.N."/>
        </authorList>
    </citation>
    <scope>NUCLEOTIDE SEQUENCE [LARGE SCALE GENOMIC DNA]</scope>
    <source>
        <strain evidence="2 3">MON 2.2</strain>
    </source>
</reference>
<dbReference type="EMBL" id="LT629688">
    <property type="protein sequence ID" value="SDE47925.1"/>
    <property type="molecule type" value="Genomic_DNA"/>
</dbReference>
<evidence type="ECO:0000313" key="2">
    <source>
        <dbReference type="EMBL" id="SDE47925.1"/>
    </source>
</evidence>
<dbReference type="Pfam" id="PF04296">
    <property type="entry name" value="YlxR"/>
    <property type="match status" value="1"/>
</dbReference>
<proteinExistence type="predicted"/>
<evidence type="ECO:0000313" key="3">
    <source>
        <dbReference type="Proteomes" id="UP000198546"/>
    </source>
</evidence>
<gene>
    <name evidence="2" type="ORF">SAMN04489747_3523</name>
</gene>
<dbReference type="Gene3D" id="3.30.1230.10">
    <property type="entry name" value="YlxR-like"/>
    <property type="match status" value="1"/>
</dbReference>
<organism evidence="2 3">
    <name type="scientific">Auraticoccus monumenti</name>
    <dbReference type="NCBI Taxonomy" id="675864"/>
    <lineage>
        <taxon>Bacteria</taxon>
        <taxon>Bacillati</taxon>
        <taxon>Actinomycetota</taxon>
        <taxon>Actinomycetes</taxon>
        <taxon>Propionibacteriales</taxon>
        <taxon>Propionibacteriaceae</taxon>
        <taxon>Auraticoccus</taxon>
    </lineage>
</organism>
<dbReference type="InterPro" id="IPR007393">
    <property type="entry name" value="YlxR_dom"/>
</dbReference>
<dbReference type="SUPFAM" id="SSF64376">
    <property type="entry name" value="YlxR-like"/>
    <property type="match status" value="1"/>
</dbReference>
<name>A0A1G7DB13_9ACTN</name>
<feature type="domain" description="YlxR" evidence="1">
    <location>
        <begin position="6"/>
        <end position="75"/>
    </location>
</feature>
<keyword evidence="3" id="KW-1185">Reference proteome</keyword>
<dbReference type="PANTHER" id="PTHR34215:SF1">
    <property type="entry name" value="YLXR DOMAIN-CONTAINING PROTEIN"/>
    <property type="match status" value="1"/>
</dbReference>
<accession>A0A1G7DB13</accession>
<dbReference type="RefSeq" id="WP_231946375.1">
    <property type="nucleotide sequence ID" value="NZ_LT629688.1"/>
</dbReference>
<evidence type="ECO:0000259" key="1">
    <source>
        <dbReference type="Pfam" id="PF04296"/>
    </source>
</evidence>
<protein>
    <recommendedName>
        <fullName evidence="1">YlxR domain-containing protein</fullName>
    </recommendedName>
</protein>